<accession>A0AAV1PAM8</accession>
<gene>
    <name evidence="3" type="ORF">FSCOSCO3_A019273</name>
</gene>
<feature type="compositionally biased region" description="Pro residues" evidence="1">
    <location>
        <begin position="80"/>
        <end position="92"/>
    </location>
</feature>
<reference evidence="3 4" key="1">
    <citation type="submission" date="2024-01" db="EMBL/GenBank/DDBJ databases">
        <authorList>
            <person name="Alioto T."/>
            <person name="Alioto T."/>
            <person name="Gomez Garrido J."/>
        </authorList>
    </citation>
    <scope>NUCLEOTIDE SEQUENCE [LARGE SCALE GENOMIC DNA]</scope>
</reference>
<dbReference type="EMBL" id="CAWUFR010000123">
    <property type="protein sequence ID" value="CAK6968693.1"/>
    <property type="molecule type" value="Genomic_DNA"/>
</dbReference>
<feature type="compositionally biased region" description="Basic and acidic residues" evidence="1">
    <location>
        <begin position="105"/>
        <end position="124"/>
    </location>
</feature>
<sequence length="270" mass="30094">MAQGKKLSVLPAAVWWNREQLPAVETLYALTLKSALQHLEKQHRDLIPDLPDVCTARPTPQQLDDQQWCDLNEEVAPFPEATPPSPKSPPMLEPLCLHSSQQSKPETDSCDRRLSSHSGQRHDGNVVPVQVLTKRSLNNRQGESSFAGPSSVREEEERKVGECEKEKERRETDSRAPQQKEGENKKKVMEEKEEEVQRCGRGDGGGAGGRLQTCPMCLLVFPAGFTQMDCDGHLAQCLSEMNMDMTCAFIPNLFDLELMNLVEVDSAVIG</sequence>
<proteinExistence type="predicted"/>
<dbReference type="GO" id="GO:0043130">
    <property type="term" value="F:ubiquitin binding"/>
    <property type="evidence" value="ECO:0007669"/>
    <property type="project" value="InterPro"/>
</dbReference>
<name>A0AAV1PAM8_SCOSC</name>
<dbReference type="GO" id="GO:0043240">
    <property type="term" value="C:Fanconi anaemia nuclear complex"/>
    <property type="evidence" value="ECO:0007669"/>
    <property type="project" value="TreeGrafter"/>
</dbReference>
<evidence type="ECO:0000259" key="2">
    <source>
        <dbReference type="PROSITE" id="PS51906"/>
    </source>
</evidence>
<feature type="region of interest" description="Disordered" evidence="1">
    <location>
        <begin position="76"/>
        <end position="190"/>
    </location>
</feature>
<comment type="caution">
    <text evidence="3">The sequence shown here is derived from an EMBL/GenBank/DDBJ whole genome shotgun (WGS) entry which is preliminary data.</text>
</comment>
<dbReference type="PROSITE" id="PS51906">
    <property type="entry name" value="ZF_UBZ2"/>
    <property type="match status" value="1"/>
</dbReference>
<keyword evidence="4" id="KW-1185">Reference proteome</keyword>
<dbReference type="PANTHER" id="PTHR37862">
    <property type="entry name" value="FANCONI ANEMIA CORE COMPLEX-ASSOCIATED PROTEIN 20"/>
    <property type="match status" value="1"/>
</dbReference>
<feature type="domain" description="UBZ2-type" evidence="2">
    <location>
        <begin position="211"/>
        <end position="247"/>
    </location>
</feature>
<feature type="compositionally biased region" description="Polar residues" evidence="1">
    <location>
        <begin position="133"/>
        <end position="148"/>
    </location>
</feature>
<dbReference type="InterPro" id="IPR031490">
    <property type="entry name" value="UBZ2_FAAP20"/>
</dbReference>
<dbReference type="PANTHER" id="PTHR37862:SF1">
    <property type="entry name" value="FANCONI ANEMIA CORE COMPLEX-ASSOCIATED PROTEIN 20"/>
    <property type="match status" value="1"/>
</dbReference>
<dbReference type="InterPro" id="IPR052689">
    <property type="entry name" value="FA_core_complex_assoc"/>
</dbReference>
<dbReference type="Proteomes" id="UP001314229">
    <property type="component" value="Unassembled WGS sequence"/>
</dbReference>
<feature type="compositionally biased region" description="Basic and acidic residues" evidence="1">
    <location>
        <begin position="152"/>
        <end position="190"/>
    </location>
</feature>
<protein>
    <submittedName>
        <fullName evidence="3">Uncharacterized protein si:ch73-70k4.1</fullName>
    </submittedName>
</protein>
<organism evidence="3 4">
    <name type="scientific">Scomber scombrus</name>
    <name type="common">Atlantic mackerel</name>
    <name type="synonym">Scomber vernalis</name>
    <dbReference type="NCBI Taxonomy" id="13677"/>
    <lineage>
        <taxon>Eukaryota</taxon>
        <taxon>Metazoa</taxon>
        <taxon>Chordata</taxon>
        <taxon>Craniata</taxon>
        <taxon>Vertebrata</taxon>
        <taxon>Euteleostomi</taxon>
        <taxon>Actinopterygii</taxon>
        <taxon>Neopterygii</taxon>
        <taxon>Teleostei</taxon>
        <taxon>Neoteleostei</taxon>
        <taxon>Acanthomorphata</taxon>
        <taxon>Pelagiaria</taxon>
        <taxon>Scombriformes</taxon>
        <taxon>Scombridae</taxon>
        <taxon>Scomber</taxon>
    </lineage>
</organism>
<dbReference type="Pfam" id="PF15750">
    <property type="entry name" value="UBZ_FAAP20"/>
    <property type="match status" value="1"/>
</dbReference>
<evidence type="ECO:0000256" key="1">
    <source>
        <dbReference type="SAM" id="MobiDB-lite"/>
    </source>
</evidence>
<dbReference type="AlphaFoldDB" id="A0AAV1PAM8"/>
<evidence type="ECO:0000313" key="3">
    <source>
        <dbReference type="EMBL" id="CAK6968693.1"/>
    </source>
</evidence>
<evidence type="ECO:0000313" key="4">
    <source>
        <dbReference type="Proteomes" id="UP001314229"/>
    </source>
</evidence>